<dbReference type="InterPro" id="IPR011008">
    <property type="entry name" value="Dimeric_a/b-barrel"/>
</dbReference>
<dbReference type="CDD" id="cd00090">
    <property type="entry name" value="HTH_ARSR"/>
    <property type="match status" value="1"/>
</dbReference>
<dbReference type="Pfam" id="PF01037">
    <property type="entry name" value="AsnC_trans_reg"/>
    <property type="match status" value="1"/>
</dbReference>
<keyword evidence="2" id="KW-0238">DNA-binding</keyword>
<protein>
    <submittedName>
        <fullName evidence="5">Transcriptional regulator</fullName>
    </submittedName>
</protein>
<dbReference type="InterPro" id="IPR036390">
    <property type="entry name" value="WH_DNA-bd_sf"/>
</dbReference>
<reference evidence="5 6" key="1">
    <citation type="journal article" date="2014" name="Int. J. Syst. Evol. Microbiol.">
        <title>Complete genome sequence of Corynebacterium casei LMG S-19264T (=DSM 44701T), isolated from a smear-ripened cheese.</title>
        <authorList>
            <consortium name="US DOE Joint Genome Institute (JGI-PGF)"/>
            <person name="Walter F."/>
            <person name="Albersmeier A."/>
            <person name="Kalinowski J."/>
            <person name="Ruckert C."/>
        </authorList>
    </citation>
    <scope>NUCLEOTIDE SEQUENCE [LARGE SCALE GENOMIC DNA]</scope>
    <source>
        <strain evidence="5 6">NBRC 110095</strain>
    </source>
</reference>
<sequence>MDKIDRFLLSQLQRDARQSAAQLGEQVGLSPSPCARRIRQLEEQGFIEGVYARLNTKQLGFHLTVFVHVRLSAHHEAVILEFEEAIQSMDEVLNCTVTSGKFDYLLEVLVKDLESYELWMKSLHRLSVVSQIDSAFSIRKVKSNGVLPLT</sequence>
<organism evidence="5 6">
    <name type="scientific">Marinibactrum halimedae</name>
    <dbReference type="NCBI Taxonomy" id="1444977"/>
    <lineage>
        <taxon>Bacteria</taxon>
        <taxon>Pseudomonadati</taxon>
        <taxon>Pseudomonadota</taxon>
        <taxon>Gammaproteobacteria</taxon>
        <taxon>Cellvibrionales</taxon>
        <taxon>Cellvibrionaceae</taxon>
        <taxon>Marinibactrum</taxon>
    </lineage>
</organism>
<keyword evidence="1" id="KW-0805">Transcription regulation</keyword>
<evidence type="ECO:0000259" key="4">
    <source>
        <dbReference type="PROSITE" id="PS50956"/>
    </source>
</evidence>
<dbReference type="InterPro" id="IPR019887">
    <property type="entry name" value="Tscrpt_reg_AsnC/Lrp_C"/>
</dbReference>
<dbReference type="Gene3D" id="3.30.70.920">
    <property type="match status" value="1"/>
</dbReference>
<comment type="caution">
    <text evidence="5">The sequence shown here is derived from an EMBL/GenBank/DDBJ whole genome shotgun (WGS) entry which is preliminary data.</text>
</comment>
<name>A0AA37T6Y1_9GAMM</name>
<dbReference type="EMBL" id="BSPD01000102">
    <property type="protein sequence ID" value="GLS28155.1"/>
    <property type="molecule type" value="Genomic_DNA"/>
</dbReference>
<dbReference type="SMART" id="SM00344">
    <property type="entry name" value="HTH_ASNC"/>
    <property type="match status" value="1"/>
</dbReference>
<dbReference type="AlphaFoldDB" id="A0AA37T6Y1"/>
<dbReference type="SUPFAM" id="SSF46785">
    <property type="entry name" value="Winged helix' DNA-binding domain"/>
    <property type="match status" value="1"/>
</dbReference>
<accession>A0AA37T6Y1</accession>
<dbReference type="PROSITE" id="PS00519">
    <property type="entry name" value="HTH_ASNC_1"/>
    <property type="match status" value="1"/>
</dbReference>
<dbReference type="GO" id="GO:0043200">
    <property type="term" value="P:response to amino acid"/>
    <property type="evidence" value="ECO:0007669"/>
    <property type="project" value="TreeGrafter"/>
</dbReference>
<dbReference type="InterPro" id="IPR011991">
    <property type="entry name" value="ArsR-like_HTH"/>
</dbReference>
<dbReference type="InterPro" id="IPR000485">
    <property type="entry name" value="AsnC-type_HTH_dom"/>
</dbReference>
<dbReference type="PROSITE" id="PS50956">
    <property type="entry name" value="HTH_ASNC_2"/>
    <property type="match status" value="1"/>
</dbReference>
<proteinExistence type="predicted"/>
<dbReference type="Pfam" id="PF13404">
    <property type="entry name" value="HTH_AsnC-type"/>
    <property type="match status" value="1"/>
</dbReference>
<keyword evidence="3" id="KW-0804">Transcription</keyword>
<dbReference type="PANTHER" id="PTHR30154:SF34">
    <property type="entry name" value="TRANSCRIPTIONAL REGULATOR AZLB"/>
    <property type="match status" value="1"/>
</dbReference>
<dbReference type="GO" id="GO:0043565">
    <property type="term" value="F:sequence-specific DNA binding"/>
    <property type="evidence" value="ECO:0007669"/>
    <property type="project" value="InterPro"/>
</dbReference>
<dbReference type="PANTHER" id="PTHR30154">
    <property type="entry name" value="LEUCINE-RESPONSIVE REGULATORY PROTEIN"/>
    <property type="match status" value="1"/>
</dbReference>
<dbReference type="InterPro" id="IPR019885">
    <property type="entry name" value="Tscrpt_reg_HTH_AsnC-type_CS"/>
</dbReference>
<dbReference type="Proteomes" id="UP001156870">
    <property type="component" value="Unassembled WGS sequence"/>
</dbReference>
<dbReference type="RefSeq" id="WP_232594092.1">
    <property type="nucleotide sequence ID" value="NZ_BSPD01000102.1"/>
</dbReference>
<evidence type="ECO:0000256" key="3">
    <source>
        <dbReference type="ARBA" id="ARBA00023163"/>
    </source>
</evidence>
<dbReference type="Gene3D" id="1.10.10.10">
    <property type="entry name" value="Winged helix-like DNA-binding domain superfamily/Winged helix DNA-binding domain"/>
    <property type="match status" value="1"/>
</dbReference>
<evidence type="ECO:0000313" key="6">
    <source>
        <dbReference type="Proteomes" id="UP001156870"/>
    </source>
</evidence>
<evidence type="ECO:0000256" key="2">
    <source>
        <dbReference type="ARBA" id="ARBA00023125"/>
    </source>
</evidence>
<dbReference type="PRINTS" id="PR00033">
    <property type="entry name" value="HTHASNC"/>
</dbReference>
<feature type="domain" description="HTH asnC-type" evidence="4">
    <location>
        <begin position="1"/>
        <end position="62"/>
    </location>
</feature>
<gene>
    <name evidence="5" type="ORF">GCM10007877_38740</name>
</gene>
<evidence type="ECO:0000256" key="1">
    <source>
        <dbReference type="ARBA" id="ARBA00023015"/>
    </source>
</evidence>
<dbReference type="GO" id="GO:0005829">
    <property type="term" value="C:cytosol"/>
    <property type="evidence" value="ECO:0007669"/>
    <property type="project" value="TreeGrafter"/>
</dbReference>
<dbReference type="SUPFAM" id="SSF54909">
    <property type="entry name" value="Dimeric alpha+beta barrel"/>
    <property type="match status" value="1"/>
</dbReference>
<keyword evidence="6" id="KW-1185">Reference proteome</keyword>
<dbReference type="InterPro" id="IPR019888">
    <property type="entry name" value="Tscrpt_reg_AsnC-like"/>
</dbReference>
<evidence type="ECO:0000313" key="5">
    <source>
        <dbReference type="EMBL" id="GLS28155.1"/>
    </source>
</evidence>
<dbReference type="GO" id="GO:0006355">
    <property type="term" value="P:regulation of DNA-templated transcription"/>
    <property type="evidence" value="ECO:0007669"/>
    <property type="project" value="UniProtKB-ARBA"/>
</dbReference>
<dbReference type="InterPro" id="IPR036388">
    <property type="entry name" value="WH-like_DNA-bd_sf"/>
</dbReference>